<evidence type="ECO:0008006" key="3">
    <source>
        <dbReference type="Google" id="ProtNLM"/>
    </source>
</evidence>
<dbReference type="EMBL" id="FOEC01000003">
    <property type="protein sequence ID" value="SEO61423.1"/>
    <property type="molecule type" value="Genomic_DNA"/>
</dbReference>
<evidence type="ECO:0000313" key="1">
    <source>
        <dbReference type="EMBL" id="SEO61423.1"/>
    </source>
</evidence>
<dbReference type="RefSeq" id="WP_143117326.1">
    <property type="nucleotide sequence ID" value="NZ_CP011402.1"/>
</dbReference>
<organism evidence="1 2">
    <name type="scientific">Denitrobacterium detoxificans</name>
    <dbReference type="NCBI Taxonomy" id="79604"/>
    <lineage>
        <taxon>Bacteria</taxon>
        <taxon>Bacillati</taxon>
        <taxon>Actinomycetota</taxon>
        <taxon>Coriobacteriia</taxon>
        <taxon>Eggerthellales</taxon>
        <taxon>Eggerthellaceae</taxon>
        <taxon>Denitrobacterium</taxon>
    </lineage>
</organism>
<sequence>MNIKDLSPELQEKARACRTTGELLELAKEEGMEIPDDELEGIASGGWCSEHEWGCPADKCGVYGVGR</sequence>
<gene>
    <name evidence="1" type="ORF">SAMN02910314_00663</name>
</gene>
<accession>A0A1H8R672</accession>
<reference evidence="2" key="1">
    <citation type="submission" date="2016-10" db="EMBL/GenBank/DDBJ databases">
        <authorList>
            <person name="Varghese N."/>
        </authorList>
    </citation>
    <scope>NUCLEOTIDE SEQUENCE [LARGE SCALE GENOMIC DNA]</scope>
    <source>
        <strain evidence="2">DSM 21843</strain>
    </source>
</reference>
<dbReference type="AlphaFoldDB" id="A0A1H8R672"/>
<dbReference type="OrthoDB" id="2104639at2"/>
<dbReference type="Proteomes" id="UP000182975">
    <property type="component" value="Unassembled WGS sequence"/>
</dbReference>
<name>A0A1H8R672_9ACTN</name>
<evidence type="ECO:0000313" key="2">
    <source>
        <dbReference type="Proteomes" id="UP000182975"/>
    </source>
</evidence>
<keyword evidence="2" id="KW-1185">Reference proteome</keyword>
<protein>
    <recommendedName>
        <fullName evidence="3">Nif11-like leader peptide domain-containing protein</fullName>
    </recommendedName>
</protein>
<proteinExistence type="predicted"/>